<dbReference type="AlphaFoldDB" id="X1SRF5"/>
<comment type="caution">
    <text evidence="1">The sequence shown here is derived from an EMBL/GenBank/DDBJ whole genome shotgun (WGS) entry which is preliminary data.</text>
</comment>
<reference evidence="1" key="1">
    <citation type="journal article" date="2014" name="Front. Microbiol.">
        <title>High frequency of phylogenetically diverse reductive dehalogenase-homologous genes in deep subseafloor sedimentary metagenomes.</title>
        <authorList>
            <person name="Kawai M."/>
            <person name="Futagami T."/>
            <person name="Toyoda A."/>
            <person name="Takaki Y."/>
            <person name="Nishi S."/>
            <person name="Hori S."/>
            <person name="Arai W."/>
            <person name="Tsubouchi T."/>
            <person name="Morono Y."/>
            <person name="Uchiyama I."/>
            <person name="Ito T."/>
            <person name="Fujiyama A."/>
            <person name="Inagaki F."/>
            <person name="Takami H."/>
        </authorList>
    </citation>
    <scope>NUCLEOTIDE SEQUENCE</scope>
    <source>
        <strain evidence="1">Expedition CK06-06</strain>
    </source>
</reference>
<protein>
    <submittedName>
        <fullName evidence="1">Uncharacterized protein</fullName>
    </submittedName>
</protein>
<proteinExistence type="predicted"/>
<accession>X1SRF5</accession>
<name>X1SRF5_9ZZZZ</name>
<feature type="non-terminal residue" evidence="1">
    <location>
        <position position="1"/>
    </location>
</feature>
<organism evidence="1">
    <name type="scientific">marine sediment metagenome</name>
    <dbReference type="NCBI Taxonomy" id="412755"/>
    <lineage>
        <taxon>unclassified sequences</taxon>
        <taxon>metagenomes</taxon>
        <taxon>ecological metagenomes</taxon>
    </lineage>
</organism>
<sequence>HGLLIECSLKNFHMLSITNKNLTGVPSIAGIEPPGPEVHTPREFSPCGYIIDTAYDDSVYNFCVQTTT</sequence>
<dbReference type="EMBL" id="BARW01022091">
    <property type="protein sequence ID" value="GAI95483.1"/>
    <property type="molecule type" value="Genomic_DNA"/>
</dbReference>
<gene>
    <name evidence="1" type="ORF">S12H4_36973</name>
</gene>
<evidence type="ECO:0000313" key="1">
    <source>
        <dbReference type="EMBL" id="GAI95483.1"/>
    </source>
</evidence>